<protein>
    <submittedName>
        <fullName evidence="1">Uncharacterized protein</fullName>
    </submittedName>
</protein>
<sequence length="158" mass="17663">MRIMSILTGVVSSIFINKILSWLDGLSSTGGFTYDISMLDRTSTNVSMEFIIKNDTGDIAHIQPSSIKLFGIKSLQQDPELLGQKDLLFDKILLKPNESHLFTNIVLPFSIAPDMEPLFELSGVTGDKTKILKPIQSFKSLAVFDERNAQIYKSINHE</sequence>
<evidence type="ECO:0000313" key="2">
    <source>
        <dbReference type="Proteomes" id="UP000239532"/>
    </source>
</evidence>
<dbReference type="EMBL" id="MQUC01000003">
    <property type="protein sequence ID" value="PRP68095.1"/>
    <property type="molecule type" value="Genomic_DNA"/>
</dbReference>
<organism evidence="1 2">
    <name type="scientific">Nonlabens agnitus</name>
    <dbReference type="NCBI Taxonomy" id="870484"/>
    <lineage>
        <taxon>Bacteria</taxon>
        <taxon>Pseudomonadati</taxon>
        <taxon>Bacteroidota</taxon>
        <taxon>Flavobacteriia</taxon>
        <taxon>Flavobacteriales</taxon>
        <taxon>Flavobacteriaceae</taxon>
        <taxon>Nonlabens</taxon>
    </lineage>
</organism>
<dbReference type="RefSeq" id="WP_105983773.1">
    <property type="nucleotide sequence ID" value="NZ_MQUC01000003.1"/>
</dbReference>
<evidence type="ECO:0000313" key="1">
    <source>
        <dbReference type="EMBL" id="PRP68095.1"/>
    </source>
</evidence>
<dbReference type="Proteomes" id="UP000239532">
    <property type="component" value="Unassembled WGS sequence"/>
</dbReference>
<accession>A0A2S9WXA9</accession>
<reference evidence="1 2" key="1">
    <citation type="submission" date="2016-11" db="EMBL/GenBank/DDBJ databases">
        <title>Trade-off between light-utilization and light-protection in marine flavobacteria.</title>
        <authorList>
            <person name="Kumagai Y."/>
        </authorList>
    </citation>
    <scope>NUCLEOTIDE SEQUENCE [LARGE SCALE GENOMIC DNA]</scope>
    <source>
        <strain evidence="1 2">JCM 17109</strain>
    </source>
</reference>
<name>A0A2S9WXA9_9FLAO</name>
<comment type="caution">
    <text evidence="1">The sequence shown here is derived from an EMBL/GenBank/DDBJ whole genome shotgun (WGS) entry which is preliminary data.</text>
</comment>
<keyword evidence="2" id="KW-1185">Reference proteome</keyword>
<proteinExistence type="predicted"/>
<gene>
    <name evidence="1" type="ORF">BST86_13865</name>
</gene>
<dbReference type="AlphaFoldDB" id="A0A2S9WXA9"/>